<dbReference type="PANTHER" id="PTHR46512:SF9">
    <property type="entry name" value="PEPTIDYLPROLYL ISOMERASE"/>
    <property type="match status" value="1"/>
</dbReference>
<dbReference type="SUPFAM" id="SSF48452">
    <property type="entry name" value="TPR-like"/>
    <property type="match status" value="1"/>
</dbReference>
<dbReference type="SMART" id="SM01000">
    <property type="entry name" value="Aha1_N"/>
    <property type="match status" value="1"/>
</dbReference>
<feature type="compositionally biased region" description="Acidic residues" evidence="6">
    <location>
        <begin position="56"/>
        <end position="65"/>
    </location>
</feature>
<dbReference type="OrthoDB" id="567237at2759"/>
<feature type="compositionally biased region" description="Low complexity" evidence="6">
    <location>
        <begin position="13"/>
        <end position="31"/>
    </location>
</feature>
<dbReference type="EC" id="5.2.1.8" evidence="3"/>
<dbReference type="AlphaFoldDB" id="A0A9N8H6Y6"/>
<feature type="region of interest" description="Disordered" evidence="6">
    <location>
        <begin position="291"/>
        <end position="346"/>
    </location>
</feature>
<keyword evidence="9" id="KW-1185">Reference proteome</keyword>
<reference evidence="8" key="1">
    <citation type="submission" date="2020-06" db="EMBL/GenBank/DDBJ databases">
        <authorList>
            <consortium name="Plant Systems Biology data submission"/>
        </authorList>
    </citation>
    <scope>NUCLEOTIDE SEQUENCE</scope>
    <source>
        <strain evidence="8">D6</strain>
    </source>
</reference>
<comment type="catalytic activity">
    <reaction evidence="1">
        <text>[protein]-peptidylproline (omega=180) = [protein]-peptidylproline (omega=0)</text>
        <dbReference type="Rhea" id="RHEA:16237"/>
        <dbReference type="Rhea" id="RHEA-COMP:10747"/>
        <dbReference type="Rhea" id="RHEA-COMP:10748"/>
        <dbReference type="ChEBI" id="CHEBI:83833"/>
        <dbReference type="ChEBI" id="CHEBI:83834"/>
        <dbReference type="EC" id="5.2.1.8"/>
    </reaction>
</comment>
<evidence type="ECO:0000313" key="9">
    <source>
        <dbReference type="Proteomes" id="UP001153069"/>
    </source>
</evidence>
<comment type="similarity">
    <text evidence="2">Belongs to the AHA1 family.</text>
</comment>
<evidence type="ECO:0000256" key="1">
    <source>
        <dbReference type="ARBA" id="ARBA00000971"/>
    </source>
</evidence>
<gene>
    <name evidence="8" type="ORF">SEMRO_56_G032690.1</name>
</gene>
<organism evidence="8 9">
    <name type="scientific">Seminavis robusta</name>
    <dbReference type="NCBI Taxonomy" id="568900"/>
    <lineage>
        <taxon>Eukaryota</taxon>
        <taxon>Sar</taxon>
        <taxon>Stramenopiles</taxon>
        <taxon>Ochrophyta</taxon>
        <taxon>Bacillariophyta</taxon>
        <taxon>Bacillariophyceae</taxon>
        <taxon>Bacillariophycidae</taxon>
        <taxon>Naviculales</taxon>
        <taxon>Naviculaceae</taxon>
        <taxon>Seminavis</taxon>
    </lineage>
</organism>
<dbReference type="Gene3D" id="1.25.40.10">
    <property type="entry name" value="Tetratricopeptide repeat domain"/>
    <property type="match status" value="1"/>
</dbReference>
<name>A0A9N8H6Y6_9STRA</name>
<dbReference type="InterPro" id="IPR011990">
    <property type="entry name" value="TPR-like_helical_dom_sf"/>
</dbReference>
<feature type="compositionally biased region" description="Basic and acidic residues" evidence="6">
    <location>
        <begin position="244"/>
        <end position="279"/>
    </location>
</feature>
<dbReference type="Proteomes" id="UP001153069">
    <property type="component" value="Unassembled WGS sequence"/>
</dbReference>
<keyword evidence="5" id="KW-0413">Isomerase</keyword>
<feature type="region of interest" description="Disordered" evidence="6">
    <location>
        <begin position="236"/>
        <end position="279"/>
    </location>
</feature>
<evidence type="ECO:0000256" key="5">
    <source>
        <dbReference type="ARBA" id="ARBA00023235"/>
    </source>
</evidence>
<dbReference type="EMBL" id="CAICTM010000055">
    <property type="protein sequence ID" value="CAB9499213.1"/>
    <property type="molecule type" value="Genomic_DNA"/>
</dbReference>
<evidence type="ECO:0000256" key="2">
    <source>
        <dbReference type="ARBA" id="ARBA00006817"/>
    </source>
</evidence>
<evidence type="ECO:0000256" key="3">
    <source>
        <dbReference type="ARBA" id="ARBA00013194"/>
    </source>
</evidence>
<dbReference type="SUPFAM" id="SSF103111">
    <property type="entry name" value="Activator of Hsp90 ATPase, Aha1"/>
    <property type="match status" value="1"/>
</dbReference>
<dbReference type="InterPro" id="IPR050754">
    <property type="entry name" value="FKBP4/5/8-like"/>
</dbReference>
<feature type="compositionally biased region" description="Basic and acidic residues" evidence="6">
    <location>
        <begin position="291"/>
        <end position="321"/>
    </location>
</feature>
<protein>
    <recommendedName>
        <fullName evidence="3">peptidylprolyl isomerase</fullName>
        <ecNumber evidence="3">5.2.1.8</ecNumber>
    </recommendedName>
</protein>
<dbReference type="PANTHER" id="PTHR46512">
    <property type="entry name" value="PEPTIDYLPROLYL ISOMERASE"/>
    <property type="match status" value="1"/>
</dbReference>
<dbReference type="Pfam" id="PF09229">
    <property type="entry name" value="Aha1_N"/>
    <property type="match status" value="1"/>
</dbReference>
<dbReference type="GO" id="GO:0001671">
    <property type="term" value="F:ATPase activator activity"/>
    <property type="evidence" value="ECO:0007669"/>
    <property type="project" value="InterPro"/>
</dbReference>
<dbReference type="InterPro" id="IPR036338">
    <property type="entry name" value="Aha1"/>
</dbReference>
<keyword evidence="4" id="KW-0697">Rotamase</keyword>
<feature type="compositionally biased region" description="Basic and acidic residues" evidence="6">
    <location>
        <begin position="37"/>
        <end position="55"/>
    </location>
</feature>
<evidence type="ECO:0000256" key="6">
    <source>
        <dbReference type="SAM" id="MobiDB-lite"/>
    </source>
</evidence>
<feature type="compositionally biased region" description="Basic and acidic residues" evidence="6">
    <location>
        <begin position="1"/>
        <end position="12"/>
    </location>
</feature>
<evidence type="ECO:0000256" key="4">
    <source>
        <dbReference type="ARBA" id="ARBA00023110"/>
    </source>
</evidence>
<dbReference type="Gene3D" id="3.15.10.20">
    <property type="entry name" value="Activator of Hsp90 ATPase Aha1, N-terminal domain"/>
    <property type="match status" value="1"/>
</dbReference>
<dbReference type="GO" id="GO:0051087">
    <property type="term" value="F:protein-folding chaperone binding"/>
    <property type="evidence" value="ECO:0007669"/>
    <property type="project" value="InterPro"/>
</dbReference>
<dbReference type="InterPro" id="IPR015310">
    <property type="entry name" value="AHSA1-like_N"/>
</dbReference>
<dbReference type="InterPro" id="IPR019734">
    <property type="entry name" value="TPR_rpt"/>
</dbReference>
<comment type="caution">
    <text evidence="8">The sequence shown here is derived from an EMBL/GenBank/DDBJ whole genome shotgun (WGS) entry which is preliminary data.</text>
</comment>
<dbReference type="SMART" id="SM00028">
    <property type="entry name" value="TPR"/>
    <property type="match status" value="3"/>
</dbReference>
<dbReference type="Pfam" id="PF13431">
    <property type="entry name" value="TPR_17"/>
    <property type="match status" value="1"/>
</dbReference>
<feature type="compositionally biased region" description="Low complexity" evidence="6">
    <location>
        <begin position="322"/>
        <end position="332"/>
    </location>
</feature>
<feature type="region of interest" description="Disordered" evidence="6">
    <location>
        <begin position="1"/>
        <end position="83"/>
    </location>
</feature>
<evidence type="ECO:0000259" key="7">
    <source>
        <dbReference type="SMART" id="SM01000"/>
    </source>
</evidence>
<feature type="domain" description="Activator of Hsp90 ATPase AHSA1-like N-terminal" evidence="7">
    <location>
        <begin position="424"/>
        <end position="556"/>
    </location>
</feature>
<feature type="region of interest" description="Disordered" evidence="6">
    <location>
        <begin position="398"/>
        <end position="421"/>
    </location>
</feature>
<dbReference type="GO" id="GO:0005737">
    <property type="term" value="C:cytoplasm"/>
    <property type="evidence" value="ECO:0007669"/>
    <property type="project" value="UniProtKB-SubCell"/>
</dbReference>
<sequence length="558" mass="62362">MAETQDAAKSEGETAAPPSTNATANPETASTQEDADNDKTADVDPADDTKNNDTEEHVDDDDDDTSSTGSEDSDLATPPSEDPYLVLVKATNHKEEGNAHFKANALDKAVREYRKGTNLLKPFNKSNTGDEQVKALLVTLQNNLSMVFFKQNKTKVSRDIATKSLKIDPKNVKALYRRACAHKKMGDLELARDDLKEALKHDASNAAVKKELALVKKTLVDYKTKQKKALASAFSSSGKGSSLYEDKEKEKQKKVEAEKKKKEQEAKELEQRKQQWEDECVKRMAKGDEAISFDDWEKERKAEEDERKKQEEKRQKEERKAQQAAKKAAAAAKKAEQSDSSDDELTATELASLRGYKKTADGRVTSYFTREQSEHEKKIIGNIAPQRLEQSSTPTLLNAAASGDSADSKKKRPSAWNQAGTWEEKDTTKWCTDKLRDRLLQAKCQKQPYTATISKVDSLTGDASVAITNGKKRYIFDYHVKLKLEIRNDDDDEAVAEGTLHIPDICSTSHDELEVNFAGWKKAPGSAHRDGAVQCQQGLITEIRGKVQQWVEDFNQHY</sequence>
<accession>A0A9N8H6Y6</accession>
<evidence type="ECO:0000313" key="8">
    <source>
        <dbReference type="EMBL" id="CAB9499213.1"/>
    </source>
</evidence>
<dbReference type="GO" id="GO:0003755">
    <property type="term" value="F:peptidyl-prolyl cis-trans isomerase activity"/>
    <property type="evidence" value="ECO:0007669"/>
    <property type="project" value="UniProtKB-EC"/>
</dbReference>
<proteinExistence type="inferred from homology"/>